<accession>A0A6P5XKS8</accession>
<gene>
    <name evidence="3" type="primary">LOC111284008</name>
</gene>
<dbReference type="Proteomes" id="UP000515121">
    <property type="component" value="Unplaced"/>
</dbReference>
<dbReference type="OrthoDB" id="1721742at2759"/>
<feature type="region of interest" description="Disordered" evidence="1">
    <location>
        <begin position="74"/>
        <end position="99"/>
    </location>
</feature>
<keyword evidence="2" id="KW-1185">Reference proteome</keyword>
<protein>
    <submittedName>
        <fullName evidence="3">Uncharacterized protein LOC111284008</fullName>
    </submittedName>
</protein>
<evidence type="ECO:0000256" key="1">
    <source>
        <dbReference type="SAM" id="MobiDB-lite"/>
    </source>
</evidence>
<dbReference type="AlphaFoldDB" id="A0A6P5XKS8"/>
<feature type="region of interest" description="Disordered" evidence="1">
    <location>
        <begin position="1"/>
        <end position="23"/>
    </location>
</feature>
<dbReference type="KEGG" id="dzi:111284008"/>
<proteinExistence type="predicted"/>
<dbReference type="GeneID" id="111284008"/>
<reference evidence="3" key="1">
    <citation type="submission" date="2025-08" db="UniProtKB">
        <authorList>
            <consortium name="RefSeq"/>
        </authorList>
    </citation>
    <scope>IDENTIFICATION</scope>
    <source>
        <tissue evidence="3">Fruit stalk</tissue>
    </source>
</reference>
<organism evidence="2 3">
    <name type="scientific">Durio zibethinus</name>
    <name type="common">Durian</name>
    <dbReference type="NCBI Taxonomy" id="66656"/>
    <lineage>
        <taxon>Eukaryota</taxon>
        <taxon>Viridiplantae</taxon>
        <taxon>Streptophyta</taxon>
        <taxon>Embryophyta</taxon>
        <taxon>Tracheophyta</taxon>
        <taxon>Spermatophyta</taxon>
        <taxon>Magnoliopsida</taxon>
        <taxon>eudicotyledons</taxon>
        <taxon>Gunneridae</taxon>
        <taxon>Pentapetalae</taxon>
        <taxon>rosids</taxon>
        <taxon>malvids</taxon>
        <taxon>Malvales</taxon>
        <taxon>Malvaceae</taxon>
        <taxon>Helicteroideae</taxon>
        <taxon>Durio</taxon>
    </lineage>
</organism>
<evidence type="ECO:0000313" key="2">
    <source>
        <dbReference type="Proteomes" id="UP000515121"/>
    </source>
</evidence>
<name>A0A6P5XKS8_DURZI</name>
<evidence type="ECO:0000313" key="3">
    <source>
        <dbReference type="RefSeq" id="XP_022728467.1"/>
    </source>
</evidence>
<feature type="compositionally biased region" description="Basic residues" evidence="1">
    <location>
        <begin position="86"/>
        <end position="97"/>
    </location>
</feature>
<feature type="compositionally biased region" description="Basic and acidic residues" evidence="1">
    <location>
        <begin position="9"/>
        <end position="19"/>
    </location>
</feature>
<feature type="compositionally biased region" description="Basic and acidic residues" evidence="1">
    <location>
        <begin position="74"/>
        <end position="84"/>
    </location>
</feature>
<sequence length="113" mass="13045">MRPGQMWNDESRSTDRLEAWTDASYGGDPSPGFRCACRDVVVTIMEHSTHHLDVPWHQCAPGIGLRAPYSTHLETRTKKSDMHASQRAKKPVRHKKIDWRDPSLVHRRSNLIF</sequence>
<dbReference type="RefSeq" id="XP_022728467.1">
    <property type="nucleotide sequence ID" value="XM_022872732.1"/>
</dbReference>